<feature type="region of interest" description="Disordered" evidence="1">
    <location>
        <begin position="21"/>
        <end position="41"/>
    </location>
</feature>
<reference evidence="3 4" key="1">
    <citation type="journal article" date="2015" name="Stand. Genomic Sci.">
        <title>Genomic Encyclopedia of Bacterial and Archaeal Type Strains, Phase III: the genomes of soil and plant-associated and newly described type strains.</title>
        <authorList>
            <person name="Whitman W.B."/>
            <person name="Woyke T."/>
            <person name="Klenk H.P."/>
            <person name="Zhou Y."/>
            <person name="Lilburn T.G."/>
            <person name="Beck B.J."/>
            <person name="De Vos P."/>
            <person name="Vandamme P."/>
            <person name="Eisen J.A."/>
            <person name="Garrity G."/>
            <person name="Hugenholtz P."/>
            <person name="Kyrpides N.C."/>
        </authorList>
    </citation>
    <scope>NUCLEOTIDE SEQUENCE [LARGE SCALE GENOMIC DNA]</scope>
    <source>
        <strain evidence="3 4">CV53</strain>
    </source>
</reference>
<evidence type="ECO:0000256" key="1">
    <source>
        <dbReference type="SAM" id="MobiDB-lite"/>
    </source>
</evidence>
<sequence>MKKVWAVSSALALSLALGACASGGDQSSEKEQDTAASTAEQTNPKKALVRFYMDLTNQINEQDVDLNTYVNTEEKTDELKTAAAQSASTVAEGLKKVEIPADLKEQKEDIEAALKDFSTSYELKAEELKKGEPSFEEADQTFLTGQEKLGTVFESVELLKPDLSKEVN</sequence>
<gene>
    <name evidence="3" type="ORF">EV146_106302</name>
</gene>
<dbReference type="PROSITE" id="PS51257">
    <property type="entry name" value="PROKAR_LIPOPROTEIN"/>
    <property type="match status" value="1"/>
</dbReference>
<dbReference type="EMBL" id="SLVV01000006">
    <property type="protein sequence ID" value="TCN25098.1"/>
    <property type="molecule type" value="Genomic_DNA"/>
</dbReference>
<feature type="signal peptide" evidence="2">
    <location>
        <begin position="1"/>
        <end position="21"/>
    </location>
</feature>
<protein>
    <recommendedName>
        <fullName evidence="5">Lipoprotein</fullName>
    </recommendedName>
</protein>
<dbReference type="Proteomes" id="UP000295689">
    <property type="component" value="Unassembled WGS sequence"/>
</dbReference>
<organism evidence="3 4">
    <name type="scientific">Mesobacillus foraminis</name>
    <dbReference type="NCBI Taxonomy" id="279826"/>
    <lineage>
        <taxon>Bacteria</taxon>
        <taxon>Bacillati</taxon>
        <taxon>Bacillota</taxon>
        <taxon>Bacilli</taxon>
        <taxon>Bacillales</taxon>
        <taxon>Bacillaceae</taxon>
        <taxon>Mesobacillus</taxon>
    </lineage>
</organism>
<keyword evidence="2" id="KW-0732">Signal</keyword>
<accession>A0A4R2BDT1</accession>
<evidence type="ECO:0008006" key="5">
    <source>
        <dbReference type="Google" id="ProtNLM"/>
    </source>
</evidence>
<feature type="chain" id="PRO_5020950755" description="Lipoprotein" evidence="2">
    <location>
        <begin position="22"/>
        <end position="168"/>
    </location>
</feature>
<comment type="caution">
    <text evidence="3">The sequence shown here is derived from an EMBL/GenBank/DDBJ whole genome shotgun (WGS) entry which is preliminary data.</text>
</comment>
<dbReference type="RefSeq" id="WP_132006545.1">
    <property type="nucleotide sequence ID" value="NZ_JABUHM010000004.1"/>
</dbReference>
<evidence type="ECO:0000256" key="2">
    <source>
        <dbReference type="SAM" id="SignalP"/>
    </source>
</evidence>
<dbReference type="AlphaFoldDB" id="A0A4R2BDT1"/>
<keyword evidence="4" id="KW-1185">Reference proteome</keyword>
<name>A0A4R2BDT1_9BACI</name>
<proteinExistence type="predicted"/>
<evidence type="ECO:0000313" key="3">
    <source>
        <dbReference type="EMBL" id="TCN25098.1"/>
    </source>
</evidence>
<evidence type="ECO:0000313" key="4">
    <source>
        <dbReference type="Proteomes" id="UP000295689"/>
    </source>
</evidence>